<dbReference type="InterPro" id="IPR003356">
    <property type="entry name" value="DNA_methylase_A-5"/>
</dbReference>
<evidence type="ECO:0000256" key="1">
    <source>
        <dbReference type="SAM" id="MobiDB-lite"/>
    </source>
</evidence>
<organism evidence="3 4">
    <name type="scientific">Acrocarpospora corrugata</name>
    <dbReference type="NCBI Taxonomy" id="35763"/>
    <lineage>
        <taxon>Bacteria</taxon>
        <taxon>Bacillati</taxon>
        <taxon>Actinomycetota</taxon>
        <taxon>Actinomycetes</taxon>
        <taxon>Streptosporangiales</taxon>
        <taxon>Streptosporangiaceae</taxon>
        <taxon>Acrocarpospora</taxon>
    </lineage>
</organism>
<name>A0A5M3W9R8_9ACTN</name>
<dbReference type="Pfam" id="PF02384">
    <property type="entry name" value="N6_Mtase"/>
    <property type="match status" value="1"/>
</dbReference>
<sequence>MTAMGPDEHDELTAAAIARLAGVGRAAVANWRRRYPEFPDPVGGSPHSPTFSRAEVEAWLTETGKGDQLATAGRTDTGTQRVGDLSSFQGGRLDNEIRRALAQTPESSIADLTPDQLLAKVIVSLLPQSTTVAHAAGADDGVSVVLDPACFNATLLMAVADRFGDSVKLAGQEIKESAAAVAAFNLRSNYLGVPYEIHTGDSLLDNQLDEYRGTAAAVVCEPPFDIPQWPSSELVTDPRWEFGIPAPRESELVWVQHCYAHLRPRGVAVVAVTSRTCVQASGQHVRAALVRSGVLRDVIALPKGMGSVPATDICLWVLQRPYGTPDHQAVRMVDLSELGDAADVPQEFAVWQRLLADADPTISRAVPRLELLDNDVNLLPSRYITPRSTASPDDFAQVTRRLEALYTRVGQGLPCFATPTAPPRYSYVAIGELERAGALTIRSRDDTPRAGDLLVRTLGRPPAIATGTNEDDTGIAQVVEIDATRLDANFLAAFLRADASTLPVANTLGALSRDDLRRCRVPRLPLAEQRRYGDAFRHLRQLKDLLAGLAKTSAHVIDQTMYGLTTGVLAPDFTVMKNTDQARAADEETREL</sequence>
<keyword evidence="3" id="KW-0808">Transferase</keyword>
<dbReference type="AlphaFoldDB" id="A0A5M3W9R8"/>
<protein>
    <submittedName>
        <fullName evidence="3">SAM-dependent methyltransferase</fullName>
    </submittedName>
</protein>
<dbReference type="PANTHER" id="PTHR42998:SF1">
    <property type="entry name" value="TYPE I RESTRICTION ENZYME HINDI METHYLASE SUBUNIT"/>
    <property type="match status" value="1"/>
</dbReference>
<evidence type="ECO:0000313" key="3">
    <source>
        <dbReference type="EMBL" id="GES05807.1"/>
    </source>
</evidence>
<dbReference type="GO" id="GO:0008170">
    <property type="term" value="F:N-methyltransferase activity"/>
    <property type="evidence" value="ECO:0007669"/>
    <property type="project" value="InterPro"/>
</dbReference>
<dbReference type="PANTHER" id="PTHR42998">
    <property type="entry name" value="TYPE I RESTRICTION ENZYME HINDVIIP M PROTEIN-RELATED"/>
    <property type="match status" value="1"/>
</dbReference>
<feature type="domain" description="DNA methylase adenine-specific" evidence="2">
    <location>
        <begin position="119"/>
        <end position="386"/>
    </location>
</feature>
<feature type="region of interest" description="Disordered" evidence="1">
    <location>
        <begin position="64"/>
        <end position="88"/>
    </location>
</feature>
<evidence type="ECO:0000259" key="2">
    <source>
        <dbReference type="Pfam" id="PF02384"/>
    </source>
</evidence>
<dbReference type="InterPro" id="IPR052916">
    <property type="entry name" value="Type-I_RE_MTase_Subunit"/>
</dbReference>
<dbReference type="GO" id="GO:0032259">
    <property type="term" value="P:methylation"/>
    <property type="evidence" value="ECO:0007669"/>
    <property type="project" value="UniProtKB-KW"/>
</dbReference>
<dbReference type="SUPFAM" id="SSF53335">
    <property type="entry name" value="S-adenosyl-L-methionine-dependent methyltransferases"/>
    <property type="match status" value="1"/>
</dbReference>
<evidence type="ECO:0000313" key="4">
    <source>
        <dbReference type="Proteomes" id="UP000334990"/>
    </source>
</evidence>
<gene>
    <name evidence="3" type="ORF">Acor_78760</name>
</gene>
<dbReference type="InterPro" id="IPR029063">
    <property type="entry name" value="SAM-dependent_MTases_sf"/>
</dbReference>
<dbReference type="Proteomes" id="UP000334990">
    <property type="component" value="Unassembled WGS sequence"/>
</dbReference>
<proteinExistence type="predicted"/>
<dbReference type="Gene3D" id="3.40.50.150">
    <property type="entry name" value="Vaccinia Virus protein VP39"/>
    <property type="match status" value="1"/>
</dbReference>
<reference evidence="3 4" key="1">
    <citation type="submission" date="2019-10" db="EMBL/GenBank/DDBJ databases">
        <title>Whole genome shotgun sequence of Acrocarpospora corrugata NBRC 13972.</title>
        <authorList>
            <person name="Ichikawa N."/>
            <person name="Kimura A."/>
            <person name="Kitahashi Y."/>
            <person name="Komaki H."/>
            <person name="Oguchi A."/>
        </authorList>
    </citation>
    <scope>NUCLEOTIDE SEQUENCE [LARGE SCALE GENOMIC DNA]</scope>
    <source>
        <strain evidence="3 4">NBRC 13972</strain>
    </source>
</reference>
<dbReference type="GO" id="GO:0003677">
    <property type="term" value="F:DNA binding"/>
    <property type="evidence" value="ECO:0007669"/>
    <property type="project" value="InterPro"/>
</dbReference>
<keyword evidence="4" id="KW-1185">Reference proteome</keyword>
<dbReference type="EMBL" id="BLAD01000113">
    <property type="protein sequence ID" value="GES05807.1"/>
    <property type="molecule type" value="Genomic_DNA"/>
</dbReference>
<accession>A0A5M3W9R8</accession>
<keyword evidence="3" id="KW-0489">Methyltransferase</keyword>
<comment type="caution">
    <text evidence="3">The sequence shown here is derived from an EMBL/GenBank/DDBJ whole genome shotgun (WGS) entry which is preliminary data.</text>
</comment>